<dbReference type="AlphaFoldDB" id="A0AAU1UAT6"/>
<accession>A0AAU1UAT6</accession>
<organism evidence="3">
    <name type="scientific">Streptomyces sp. NBC_00119</name>
    <dbReference type="NCBI Taxonomy" id="2975659"/>
    <lineage>
        <taxon>Bacteria</taxon>
        <taxon>Bacillati</taxon>
        <taxon>Actinomycetota</taxon>
        <taxon>Actinomycetes</taxon>
        <taxon>Kitasatosporales</taxon>
        <taxon>Streptomycetaceae</taxon>
        <taxon>Streptomyces</taxon>
    </lineage>
</organism>
<keyword evidence="2" id="KW-0472">Membrane</keyword>
<feature type="compositionally biased region" description="Low complexity" evidence="1">
    <location>
        <begin position="83"/>
        <end position="108"/>
    </location>
</feature>
<proteinExistence type="predicted"/>
<feature type="transmembrane region" description="Helical" evidence="2">
    <location>
        <begin position="52"/>
        <end position="73"/>
    </location>
</feature>
<evidence type="ECO:0000256" key="2">
    <source>
        <dbReference type="SAM" id="Phobius"/>
    </source>
</evidence>
<evidence type="ECO:0008006" key="4">
    <source>
        <dbReference type="Google" id="ProtNLM"/>
    </source>
</evidence>
<keyword evidence="2" id="KW-1133">Transmembrane helix</keyword>
<evidence type="ECO:0000256" key="1">
    <source>
        <dbReference type="SAM" id="MobiDB-lite"/>
    </source>
</evidence>
<feature type="region of interest" description="Disordered" evidence="1">
    <location>
        <begin position="83"/>
        <end position="110"/>
    </location>
</feature>
<keyword evidence="2" id="KW-0812">Transmembrane</keyword>
<gene>
    <name evidence="3" type="ORF">OHU69_24205</name>
</gene>
<evidence type="ECO:0000313" key="3">
    <source>
        <dbReference type="EMBL" id="WTS13882.1"/>
    </source>
</evidence>
<sequence>MPGTDEDRDQEAFVGGLGEALRITGETFNATGGPLVDGGMARGRRRLRRRRAATVTGSFAALAAVGFGASYAAGAFGAEAGHGSPVAAQPEPGSTTQGTTSTPGEGPQYSASHLIKTLEGLLPDGKFSSASGRGTEDGRGPLASVVFDDGKGKAAIGLSLGRVDPEGAGVAEQLACPEKVYTPYDSCSSKTLADGSRLLLLQGYEYPDKRADTKWWHAYVVTPEGYTVDASEWNAPAEKGEPVSRDEPPLSTAQLRALVTSKEWRPILRALPKPQDEPVQQPVPQAAGGDTILKNLTSLLPKSAKVTTRQGEDGFAYVVVNDGKGASLVQINVQANMSDVEGELFGSGAQTLPDGTKVVTHQGPGEKGGRGVVMWTVDRIRKNGFRVVISAFNSGAQNTAATRTTPALTMTQLKAIATSGKWRG</sequence>
<reference evidence="3" key="1">
    <citation type="submission" date="2022-10" db="EMBL/GenBank/DDBJ databases">
        <title>The complete genomes of actinobacterial strains from the NBC collection.</title>
        <authorList>
            <person name="Joergensen T.S."/>
            <person name="Alvarez Arevalo M."/>
            <person name="Sterndorff E.B."/>
            <person name="Faurdal D."/>
            <person name="Vuksanovic O."/>
            <person name="Mourched A.-S."/>
            <person name="Charusanti P."/>
            <person name="Shaw S."/>
            <person name="Blin K."/>
            <person name="Weber T."/>
        </authorList>
    </citation>
    <scope>NUCLEOTIDE SEQUENCE</scope>
    <source>
        <strain evidence="3">NBC_00119</strain>
    </source>
</reference>
<protein>
    <recommendedName>
        <fullName evidence="4">LigA protein</fullName>
    </recommendedName>
</protein>
<name>A0AAU1UAT6_9ACTN</name>
<dbReference type="EMBL" id="CP108195">
    <property type="protein sequence ID" value="WTS13882.1"/>
    <property type="molecule type" value="Genomic_DNA"/>
</dbReference>